<comment type="caution">
    <text evidence="2">The sequence shown here is derived from an EMBL/GenBank/DDBJ whole genome shotgun (WGS) entry which is preliminary data.</text>
</comment>
<proteinExistence type="predicted"/>
<protein>
    <submittedName>
        <fullName evidence="2">Uncharacterized protein</fullName>
    </submittedName>
</protein>
<reference evidence="2" key="1">
    <citation type="journal article" date="2014" name="Int. J. Syst. Evol. Microbiol.">
        <title>Complete genome sequence of Corynebacterium casei LMG S-19264T (=DSM 44701T), isolated from a smear-ripened cheese.</title>
        <authorList>
            <consortium name="US DOE Joint Genome Institute (JGI-PGF)"/>
            <person name="Walter F."/>
            <person name="Albersmeier A."/>
            <person name="Kalinowski J."/>
            <person name="Ruckert C."/>
        </authorList>
    </citation>
    <scope>NUCLEOTIDE SEQUENCE</scope>
    <source>
        <strain evidence="2">JCM 3051</strain>
    </source>
</reference>
<name>A0A8H9L533_9MICO</name>
<dbReference type="EMBL" id="BMPT01000011">
    <property type="protein sequence ID" value="GGM30965.1"/>
    <property type="molecule type" value="Genomic_DNA"/>
</dbReference>
<keyword evidence="1" id="KW-1133">Transmembrane helix</keyword>
<dbReference type="RefSeq" id="WP_171105061.1">
    <property type="nucleotide sequence ID" value="NZ_BMPT01000011.1"/>
</dbReference>
<keyword evidence="1" id="KW-0812">Transmembrane</keyword>
<sequence length="227" mass="23686">MVTTIDEPRIRPEWLLGGAVTLLGAIVIVVVTLVLGAREEEPVVAPADAADLTAGTCAADLPQPHWVPEAVTRAVVECPSDISVGIGRTTAEDHLGTWITYPLDGEVNAETLGGGPGPGWPADEVRAGAHHPASAVLYVAYPGSSEVSDELSGDTVTVEWQDLPESRGEARVTRVDNNGYGPVRVEWTDDTGSYLLLSTVGRTPTGSAGPTVDQLLRMADSVGAQEG</sequence>
<evidence type="ECO:0000313" key="2">
    <source>
        <dbReference type="EMBL" id="GGM30965.1"/>
    </source>
</evidence>
<keyword evidence="3" id="KW-1185">Reference proteome</keyword>
<feature type="transmembrane region" description="Helical" evidence="1">
    <location>
        <begin position="14"/>
        <end position="35"/>
    </location>
</feature>
<dbReference type="Proteomes" id="UP000655589">
    <property type="component" value="Unassembled WGS sequence"/>
</dbReference>
<reference evidence="2" key="2">
    <citation type="submission" date="2020-09" db="EMBL/GenBank/DDBJ databases">
        <authorList>
            <person name="Sun Q."/>
            <person name="Ohkuma M."/>
        </authorList>
    </citation>
    <scope>NUCLEOTIDE SEQUENCE</scope>
    <source>
        <strain evidence="2">JCM 3051</strain>
    </source>
</reference>
<dbReference type="AlphaFoldDB" id="A0A8H9L533"/>
<evidence type="ECO:0000256" key="1">
    <source>
        <dbReference type="SAM" id="Phobius"/>
    </source>
</evidence>
<keyword evidence="1" id="KW-0472">Membrane</keyword>
<accession>A0A8H9L533</accession>
<evidence type="ECO:0000313" key="3">
    <source>
        <dbReference type="Proteomes" id="UP000655589"/>
    </source>
</evidence>
<organism evidence="2 3">
    <name type="scientific">Promicromonospora citrea</name>
    <dbReference type="NCBI Taxonomy" id="43677"/>
    <lineage>
        <taxon>Bacteria</taxon>
        <taxon>Bacillati</taxon>
        <taxon>Actinomycetota</taxon>
        <taxon>Actinomycetes</taxon>
        <taxon>Micrococcales</taxon>
        <taxon>Promicromonosporaceae</taxon>
        <taxon>Promicromonospora</taxon>
    </lineage>
</organism>
<gene>
    <name evidence="2" type="ORF">GCM10010102_27920</name>
</gene>